<keyword evidence="1" id="KW-0328">Glycosyltransferase</keyword>
<reference evidence="3 4" key="1">
    <citation type="submission" date="2018-06" db="EMBL/GenBank/DDBJ databases">
        <title>Spirosoma sp. HMF3257 Genome sequencing and assembly.</title>
        <authorList>
            <person name="Kang H."/>
            <person name="Cha I."/>
            <person name="Kim H."/>
            <person name="Kang J."/>
            <person name="Joh K."/>
        </authorList>
    </citation>
    <scope>NUCLEOTIDE SEQUENCE [LARGE SCALE GENOMIC DNA]</scope>
    <source>
        <strain evidence="3 4">HMF3257</strain>
    </source>
</reference>
<organism evidence="3 4">
    <name type="scientific">Spirosoma telluris</name>
    <dbReference type="NCBI Taxonomy" id="2183553"/>
    <lineage>
        <taxon>Bacteria</taxon>
        <taxon>Pseudomonadati</taxon>
        <taxon>Bacteroidota</taxon>
        <taxon>Cytophagia</taxon>
        <taxon>Cytophagales</taxon>
        <taxon>Cytophagaceae</taxon>
        <taxon>Spirosoma</taxon>
    </lineage>
</organism>
<dbReference type="EMBL" id="QLII01000001">
    <property type="protein sequence ID" value="RAI76092.1"/>
    <property type="molecule type" value="Genomic_DNA"/>
</dbReference>
<gene>
    <name evidence="3" type="ORF">HMF3257_21340</name>
</gene>
<accession>A0A327NLK4</accession>
<name>A0A327NLK4_9BACT</name>
<evidence type="ECO:0008006" key="5">
    <source>
        <dbReference type="Google" id="ProtNLM"/>
    </source>
</evidence>
<dbReference type="GO" id="GO:0009244">
    <property type="term" value="P:lipopolysaccharide core region biosynthetic process"/>
    <property type="evidence" value="ECO:0007669"/>
    <property type="project" value="TreeGrafter"/>
</dbReference>
<evidence type="ECO:0000256" key="2">
    <source>
        <dbReference type="ARBA" id="ARBA00022679"/>
    </source>
</evidence>
<evidence type="ECO:0000313" key="4">
    <source>
        <dbReference type="Proteomes" id="UP000249016"/>
    </source>
</evidence>
<protein>
    <recommendedName>
        <fullName evidence="5">Glycosyltransferase family 9 protein</fullName>
    </recommendedName>
</protein>
<sequence length="377" mass="41871">MERGNQYLKTIDRYIGIPFIWFLGLLRPRNRKIPLQINRIAIIKGAAIGDTVLLSAIIQDIRMQYPDVELLFFCGKTCVDTAKMIPGLSKVIFIPTTRPFEAITILRKAGLFDLVIDTGPWARLEAIFAYFTKGNYKIGFRSLKQYRHYGYDLSVEHSNQQHELENNRDLIRPFILECNSLPILTPSSIESKIICGQVGLAKPFWILHPWSGGFKGHYKEWLPERWVELAIWLVAQDYEVAFSGAKADKRQTDILVDTCTSRGVSVINLSGKTSLGELTALIRASQGVVSVNTGILHIAAALGAPVIGLNGPVPTSRWGAISAQAINIDAQEPGCGYIHLGFEYPSTPPNCMASINTTDVKTAILHLMSREKLNSSS</sequence>
<dbReference type="CDD" id="cd03789">
    <property type="entry name" value="GT9_LPS_heptosyltransferase"/>
    <property type="match status" value="1"/>
</dbReference>
<dbReference type="PANTHER" id="PTHR30160">
    <property type="entry name" value="TETRAACYLDISACCHARIDE 4'-KINASE-RELATED"/>
    <property type="match status" value="1"/>
</dbReference>
<dbReference type="Pfam" id="PF01075">
    <property type="entry name" value="Glyco_transf_9"/>
    <property type="match status" value="1"/>
</dbReference>
<keyword evidence="4" id="KW-1185">Reference proteome</keyword>
<dbReference type="OrthoDB" id="9797795at2"/>
<dbReference type="AlphaFoldDB" id="A0A327NLK4"/>
<dbReference type="SUPFAM" id="SSF53756">
    <property type="entry name" value="UDP-Glycosyltransferase/glycogen phosphorylase"/>
    <property type="match status" value="1"/>
</dbReference>
<dbReference type="InterPro" id="IPR002201">
    <property type="entry name" value="Glyco_trans_9"/>
</dbReference>
<evidence type="ECO:0000256" key="1">
    <source>
        <dbReference type="ARBA" id="ARBA00022676"/>
    </source>
</evidence>
<dbReference type="GO" id="GO:0005829">
    <property type="term" value="C:cytosol"/>
    <property type="evidence" value="ECO:0007669"/>
    <property type="project" value="TreeGrafter"/>
</dbReference>
<evidence type="ECO:0000313" key="3">
    <source>
        <dbReference type="EMBL" id="RAI76092.1"/>
    </source>
</evidence>
<dbReference type="PANTHER" id="PTHR30160:SF1">
    <property type="entry name" value="LIPOPOLYSACCHARIDE 1,2-N-ACETYLGLUCOSAMINETRANSFERASE-RELATED"/>
    <property type="match status" value="1"/>
</dbReference>
<dbReference type="RefSeq" id="WP_111345270.1">
    <property type="nucleotide sequence ID" value="NZ_QLII01000001.1"/>
</dbReference>
<dbReference type="InterPro" id="IPR051199">
    <property type="entry name" value="LPS_LOS_Heptosyltrfase"/>
</dbReference>
<proteinExistence type="predicted"/>
<dbReference type="GO" id="GO:0008713">
    <property type="term" value="F:ADP-heptose-lipopolysaccharide heptosyltransferase activity"/>
    <property type="evidence" value="ECO:0007669"/>
    <property type="project" value="TreeGrafter"/>
</dbReference>
<dbReference type="Proteomes" id="UP000249016">
    <property type="component" value="Unassembled WGS sequence"/>
</dbReference>
<dbReference type="Gene3D" id="3.40.50.2000">
    <property type="entry name" value="Glycogen Phosphorylase B"/>
    <property type="match status" value="2"/>
</dbReference>
<comment type="caution">
    <text evidence="3">The sequence shown here is derived from an EMBL/GenBank/DDBJ whole genome shotgun (WGS) entry which is preliminary data.</text>
</comment>
<keyword evidence="2" id="KW-0808">Transferase</keyword>